<evidence type="ECO:0000256" key="1">
    <source>
        <dbReference type="ARBA" id="ARBA00005429"/>
    </source>
</evidence>
<dbReference type="InterPro" id="IPR030385">
    <property type="entry name" value="G_IRG_dom"/>
</dbReference>
<dbReference type="GO" id="GO:0016020">
    <property type="term" value="C:membrane"/>
    <property type="evidence" value="ECO:0007669"/>
    <property type="project" value="InterPro"/>
</dbReference>
<protein>
    <recommendedName>
        <fullName evidence="2">IRG-type G domain-containing protein</fullName>
    </recommendedName>
</protein>
<dbReference type="PANTHER" id="PTHR14143:SF1">
    <property type="entry name" value="IRG-TYPE G DOMAIN-CONTAINING PROTEIN"/>
    <property type="match status" value="1"/>
</dbReference>
<evidence type="ECO:0000259" key="2">
    <source>
        <dbReference type="PROSITE" id="PS51716"/>
    </source>
</evidence>
<accession>A0A815S1B2</accession>
<sequence length="176" mass="20043">MKRYIWPNNASPYIALWDLPGGGTSRHPSSTYYNDKVLYAFDCILLLTTARFTELDFNIVQEACEYGTPIVLVLTKVDQEVSKEFEDNPEKPLEDVVKEVQNELKEAARKKLWEINQILLKEVPIFAVSATKFRRELSKESTGNCSSLGMWDLIQYCLTTAYGRRVPPTGLLVNSS</sequence>
<proteinExistence type="inferred from homology"/>
<dbReference type="Pfam" id="PF05049">
    <property type="entry name" value="IIGP"/>
    <property type="match status" value="1"/>
</dbReference>
<gene>
    <name evidence="3" type="ORF">GPM918_LOCUS35944</name>
    <name evidence="4" type="ORF">SRO942_LOCUS36673</name>
</gene>
<organism evidence="3 5">
    <name type="scientific">Didymodactylos carnosus</name>
    <dbReference type="NCBI Taxonomy" id="1234261"/>
    <lineage>
        <taxon>Eukaryota</taxon>
        <taxon>Metazoa</taxon>
        <taxon>Spiralia</taxon>
        <taxon>Gnathifera</taxon>
        <taxon>Rotifera</taxon>
        <taxon>Eurotatoria</taxon>
        <taxon>Bdelloidea</taxon>
        <taxon>Philodinida</taxon>
        <taxon>Philodinidae</taxon>
        <taxon>Didymodactylos</taxon>
    </lineage>
</organism>
<feature type="domain" description="IRG-type G" evidence="2">
    <location>
        <begin position="1"/>
        <end position="145"/>
    </location>
</feature>
<dbReference type="EMBL" id="CAJNOQ010021268">
    <property type="protein sequence ID" value="CAF1483579.1"/>
    <property type="molecule type" value="Genomic_DNA"/>
</dbReference>
<dbReference type="AlphaFoldDB" id="A0A815S1B2"/>
<dbReference type="Gene3D" id="3.40.50.300">
    <property type="entry name" value="P-loop containing nucleotide triphosphate hydrolases"/>
    <property type="match status" value="1"/>
</dbReference>
<evidence type="ECO:0000313" key="4">
    <source>
        <dbReference type="EMBL" id="CAF4348108.1"/>
    </source>
</evidence>
<comment type="caution">
    <text evidence="3">The sequence shown here is derived from an EMBL/GenBank/DDBJ whole genome shotgun (WGS) entry which is preliminary data.</text>
</comment>
<reference evidence="3" key="1">
    <citation type="submission" date="2021-02" db="EMBL/GenBank/DDBJ databases">
        <authorList>
            <person name="Nowell W R."/>
        </authorList>
    </citation>
    <scope>NUCLEOTIDE SEQUENCE</scope>
</reference>
<comment type="similarity">
    <text evidence="1">Belongs to the TRAFAC class dynamin-like GTPase superfamily. IRG family.</text>
</comment>
<dbReference type="GO" id="GO:0005525">
    <property type="term" value="F:GTP binding"/>
    <property type="evidence" value="ECO:0007669"/>
    <property type="project" value="InterPro"/>
</dbReference>
<name>A0A815S1B2_9BILA</name>
<dbReference type="InterPro" id="IPR027417">
    <property type="entry name" value="P-loop_NTPase"/>
</dbReference>
<dbReference type="EMBL" id="CAJOBC010086756">
    <property type="protein sequence ID" value="CAF4348108.1"/>
    <property type="molecule type" value="Genomic_DNA"/>
</dbReference>
<dbReference type="InterPro" id="IPR007743">
    <property type="entry name" value="Immunity-related_GTPase-like"/>
</dbReference>
<evidence type="ECO:0000313" key="5">
    <source>
        <dbReference type="Proteomes" id="UP000663829"/>
    </source>
</evidence>
<dbReference type="Proteomes" id="UP000681722">
    <property type="component" value="Unassembled WGS sequence"/>
</dbReference>
<dbReference type="SUPFAM" id="SSF52540">
    <property type="entry name" value="P-loop containing nucleoside triphosphate hydrolases"/>
    <property type="match status" value="1"/>
</dbReference>
<keyword evidence="5" id="KW-1185">Reference proteome</keyword>
<dbReference type="PROSITE" id="PS51716">
    <property type="entry name" value="G_IRG"/>
    <property type="match status" value="1"/>
</dbReference>
<dbReference type="Proteomes" id="UP000663829">
    <property type="component" value="Unassembled WGS sequence"/>
</dbReference>
<evidence type="ECO:0000313" key="3">
    <source>
        <dbReference type="EMBL" id="CAF1483579.1"/>
    </source>
</evidence>
<dbReference type="OrthoDB" id="422720at2759"/>
<dbReference type="PANTHER" id="PTHR14143">
    <property type="entry name" value="INTERFERON-INDUCIBLE GTPASE FAMILY MEMBER"/>
    <property type="match status" value="1"/>
</dbReference>